<organism evidence="8 9">
    <name type="scientific">Roseburia hominis</name>
    <dbReference type="NCBI Taxonomy" id="301301"/>
    <lineage>
        <taxon>Bacteria</taxon>
        <taxon>Bacillati</taxon>
        <taxon>Bacillota</taxon>
        <taxon>Clostridia</taxon>
        <taxon>Lachnospirales</taxon>
        <taxon>Lachnospiraceae</taxon>
        <taxon>Roseburia</taxon>
    </lineage>
</organism>
<keyword evidence="2 5" id="KW-0690">Ribosome biogenesis</keyword>
<dbReference type="InterPro" id="IPR011961">
    <property type="entry name" value="RimM"/>
</dbReference>
<dbReference type="EMBL" id="QRVL01000011">
    <property type="protein sequence ID" value="RGS38700.1"/>
    <property type="molecule type" value="Genomic_DNA"/>
</dbReference>
<dbReference type="InterPro" id="IPR056792">
    <property type="entry name" value="PRC_RimM"/>
</dbReference>
<dbReference type="Pfam" id="PF24986">
    <property type="entry name" value="PRC_RimM"/>
    <property type="match status" value="1"/>
</dbReference>
<evidence type="ECO:0000259" key="7">
    <source>
        <dbReference type="Pfam" id="PF24986"/>
    </source>
</evidence>
<keyword evidence="4 5" id="KW-0143">Chaperone</keyword>
<dbReference type="InterPro" id="IPR009000">
    <property type="entry name" value="Transl_B-barrel_sf"/>
</dbReference>
<feature type="domain" description="RimM N-terminal" evidence="6">
    <location>
        <begin position="6"/>
        <end position="87"/>
    </location>
</feature>
<reference evidence="8 9" key="1">
    <citation type="submission" date="2018-08" db="EMBL/GenBank/DDBJ databases">
        <title>A genome reference for cultivated species of the human gut microbiota.</title>
        <authorList>
            <person name="Zou Y."/>
            <person name="Xue W."/>
            <person name="Luo G."/>
        </authorList>
    </citation>
    <scope>NUCLEOTIDE SEQUENCE [LARGE SCALE GENOMIC DNA]</scope>
    <source>
        <strain evidence="8 9">AF22-12AC</strain>
    </source>
</reference>
<evidence type="ECO:0000313" key="8">
    <source>
        <dbReference type="EMBL" id="RGS38700.1"/>
    </source>
</evidence>
<evidence type="ECO:0000259" key="6">
    <source>
        <dbReference type="Pfam" id="PF01782"/>
    </source>
</evidence>
<dbReference type="GO" id="GO:0043022">
    <property type="term" value="F:ribosome binding"/>
    <property type="evidence" value="ECO:0007669"/>
    <property type="project" value="InterPro"/>
</dbReference>
<dbReference type="GO" id="GO:0005737">
    <property type="term" value="C:cytoplasm"/>
    <property type="evidence" value="ECO:0007669"/>
    <property type="project" value="UniProtKB-SubCell"/>
</dbReference>
<dbReference type="GO" id="GO:0005840">
    <property type="term" value="C:ribosome"/>
    <property type="evidence" value="ECO:0007669"/>
    <property type="project" value="InterPro"/>
</dbReference>
<sequence length="173" mass="19479">MEDLLQVGVITTTHGVRGEVKVFPTTDDPARFKKLKNVILDTGKEKLELEIAGVKFFKNMVILKFKGIDDINDVEKYRKKSLYVTRENAVKLKKDEYFIADLIGMKVSTDEGEELGTLSDVMQTGANDVYVISMTDGEEVLIPAIRDCIRDVDVEQGQMCVHLLPGLLDINRK</sequence>
<comment type="similarity">
    <text evidence="5">Belongs to the RimM family.</text>
</comment>
<comment type="domain">
    <text evidence="5">The PRC barrel domain binds ribosomal protein uS19.</text>
</comment>
<comment type="function">
    <text evidence="5">An accessory protein needed during the final step in the assembly of 30S ribosomal subunit, possibly for assembly of the head region. Essential for efficient processing of 16S rRNA. May be needed both before and after RbfA during the maturation of 16S rRNA. It has affinity for free ribosomal 30S subunits but not for 70S ribosomes.</text>
</comment>
<dbReference type="PANTHER" id="PTHR33692:SF1">
    <property type="entry name" value="RIBOSOME MATURATION FACTOR RIMM"/>
    <property type="match status" value="1"/>
</dbReference>
<evidence type="ECO:0000313" key="9">
    <source>
        <dbReference type="Proteomes" id="UP000266172"/>
    </source>
</evidence>
<evidence type="ECO:0000256" key="2">
    <source>
        <dbReference type="ARBA" id="ARBA00022517"/>
    </source>
</evidence>
<dbReference type="InterPro" id="IPR002676">
    <property type="entry name" value="RimM_N"/>
</dbReference>
<proteinExistence type="inferred from homology"/>
<evidence type="ECO:0000256" key="5">
    <source>
        <dbReference type="HAMAP-Rule" id="MF_00014"/>
    </source>
</evidence>
<dbReference type="SUPFAM" id="SSF50346">
    <property type="entry name" value="PRC-barrel domain"/>
    <property type="match status" value="1"/>
</dbReference>
<dbReference type="Gene3D" id="2.30.30.240">
    <property type="entry name" value="PRC-barrel domain"/>
    <property type="match status" value="1"/>
</dbReference>
<comment type="subcellular location">
    <subcellularLocation>
        <location evidence="5">Cytoplasm</location>
    </subcellularLocation>
</comment>
<dbReference type="Gene3D" id="2.40.30.60">
    <property type="entry name" value="RimM"/>
    <property type="match status" value="1"/>
</dbReference>
<evidence type="ECO:0000256" key="1">
    <source>
        <dbReference type="ARBA" id="ARBA00022490"/>
    </source>
</evidence>
<comment type="caution">
    <text evidence="8">The sequence shown here is derived from an EMBL/GenBank/DDBJ whole genome shotgun (WGS) entry which is preliminary data.</text>
</comment>
<dbReference type="RefSeq" id="WP_014080105.1">
    <property type="nucleotide sequence ID" value="NZ_CAKMUY010000007.1"/>
</dbReference>
<dbReference type="HAMAP" id="MF_00014">
    <property type="entry name" value="Ribosome_mat_RimM"/>
    <property type="match status" value="1"/>
</dbReference>
<dbReference type="GO" id="GO:0006364">
    <property type="term" value="P:rRNA processing"/>
    <property type="evidence" value="ECO:0007669"/>
    <property type="project" value="UniProtKB-UniRule"/>
</dbReference>
<dbReference type="OMA" id="IKVDWDP"/>
<dbReference type="InterPro" id="IPR011033">
    <property type="entry name" value="PRC_barrel-like_sf"/>
</dbReference>
<dbReference type="PANTHER" id="PTHR33692">
    <property type="entry name" value="RIBOSOME MATURATION FACTOR RIMM"/>
    <property type="match status" value="1"/>
</dbReference>
<comment type="subunit">
    <text evidence="5">Binds ribosomal protein uS19.</text>
</comment>
<dbReference type="Proteomes" id="UP000266172">
    <property type="component" value="Unassembled WGS sequence"/>
</dbReference>
<gene>
    <name evidence="5 8" type="primary">rimM</name>
    <name evidence="8" type="ORF">DWX93_11975</name>
</gene>
<feature type="domain" description="Ribosome maturation factor RimM PRC barrel" evidence="7">
    <location>
        <begin position="101"/>
        <end position="162"/>
    </location>
</feature>
<protein>
    <recommendedName>
        <fullName evidence="5">Ribosome maturation factor RimM</fullName>
    </recommendedName>
</protein>
<evidence type="ECO:0000256" key="3">
    <source>
        <dbReference type="ARBA" id="ARBA00022552"/>
    </source>
</evidence>
<keyword evidence="3 5" id="KW-0698">rRNA processing</keyword>
<accession>A0A174D616</accession>
<dbReference type="Pfam" id="PF01782">
    <property type="entry name" value="RimM"/>
    <property type="match status" value="1"/>
</dbReference>
<dbReference type="AlphaFoldDB" id="A0A174D616"/>
<name>A0A174D616_9FIRM</name>
<evidence type="ECO:0000256" key="4">
    <source>
        <dbReference type="ARBA" id="ARBA00023186"/>
    </source>
</evidence>
<dbReference type="NCBIfam" id="TIGR02273">
    <property type="entry name" value="16S_RimM"/>
    <property type="match status" value="1"/>
</dbReference>
<keyword evidence="1 5" id="KW-0963">Cytoplasm</keyword>
<dbReference type="SUPFAM" id="SSF50447">
    <property type="entry name" value="Translation proteins"/>
    <property type="match status" value="1"/>
</dbReference>
<dbReference type="InterPro" id="IPR036976">
    <property type="entry name" value="RimM_N_sf"/>
</dbReference>
<dbReference type="GO" id="GO:0042274">
    <property type="term" value="P:ribosomal small subunit biogenesis"/>
    <property type="evidence" value="ECO:0007669"/>
    <property type="project" value="UniProtKB-UniRule"/>
</dbReference>
<dbReference type="GeneID" id="93723740"/>